<evidence type="ECO:0000259" key="9">
    <source>
        <dbReference type="Pfam" id="PF14783"/>
    </source>
</evidence>
<dbReference type="InterPro" id="IPR011047">
    <property type="entry name" value="Quinoprotein_ADH-like_sf"/>
</dbReference>
<proteinExistence type="predicted"/>
<keyword evidence="4" id="KW-0969">Cilium</keyword>
<keyword evidence="5" id="KW-0206">Cytoskeleton</keyword>
<dbReference type="InterPro" id="IPR029333">
    <property type="entry name" value="BBS2_GAE_dom"/>
</dbReference>
<sequence length="717" mass="79125">MLVPIFTLKLGQKIHSRRVTIGKYDGQRPCLTAATTAGKVFVHNPHSQAVEGGRVTTVNTDISLLNINQQVSAVCAGQLGGSENDVLVVGTPTTLLAYNVQDNTDVFYKDVPDGVNVLTVGQLGTTSSPLAIAGGNCSLQGFDYEGNDQFWTVTGDNVCSLALCDFTGDGQNELLVGSEDFDIRVFKDDEMINEMTETEAITCICPLYCNRFAYALSNGTVGVYEKSNRLWRIKSKNQAIALCSYDLNGDGVPELITGWSSGKIDARNDKTGEVIFKDNMAASVAGIVKGDYRLDGKEELICCSVDGEVRGYLPSSPQASDNLMGVDIAQEMLRDLSQKRQNLLLELKNYEENMKVSQSMQSSGGVDVDQSKLGIIPANTQLQTSLHVNPGSEHVLPSVELSIATSNEMIIRAVMIFAEGIFDGECHVVHPLQTSLSNSLQVSIFPPRDYPVDLHIKAFVGTKTSSQFHVFEITRQLPRFALYTLYPGEVLEPSSSVEFHINERVNRVVLWINQNFLLLEEIEAVNGQLDVAFQSLRTHTPLVIRMQQNGNVTLKTDDMDLAGEVIQAMTTFLKIEELQTTADFPIQMDDLNNILVKVDELHSAGQKLTAEMADHSNLIRSLVVRAEDARLMGDMKNMRRGYMELYDLNRDLVNGYKIRCNNHTELLNCLKMVNQIIQRAGNLRVGKHKSSMISSCRQAIKSSNMSSLFKIIKAGVQ</sequence>
<feature type="domain" description="Ciliary BBSome complex subunit 2 middle region" evidence="9">
    <location>
        <begin position="160"/>
        <end position="267"/>
    </location>
</feature>
<evidence type="ECO:0000256" key="2">
    <source>
        <dbReference type="ARBA" id="ARBA00004245"/>
    </source>
</evidence>
<feature type="domain" description="BBS2 platform" evidence="10">
    <location>
        <begin position="491"/>
        <end position="573"/>
    </location>
</feature>
<dbReference type="SUPFAM" id="SSF50998">
    <property type="entry name" value="Quinoprotein alcohol dehydrogenase-like"/>
    <property type="match status" value="1"/>
</dbReference>
<evidence type="ECO:0000259" key="11">
    <source>
        <dbReference type="Pfam" id="PF23351"/>
    </source>
</evidence>
<dbReference type="InterPro" id="IPR029429">
    <property type="entry name" value="BBS2_Mid"/>
</dbReference>
<gene>
    <name evidence="13" type="ORF">PACLA_8A034915</name>
</gene>
<dbReference type="Pfam" id="PF14782">
    <property type="entry name" value="BBS2_GAE"/>
    <property type="match status" value="1"/>
</dbReference>
<evidence type="ECO:0000313" key="14">
    <source>
        <dbReference type="Proteomes" id="UP001152795"/>
    </source>
</evidence>
<dbReference type="GO" id="GO:0036064">
    <property type="term" value="C:ciliary basal body"/>
    <property type="evidence" value="ECO:0007669"/>
    <property type="project" value="TreeGrafter"/>
</dbReference>
<dbReference type="GO" id="GO:0043005">
    <property type="term" value="C:neuron projection"/>
    <property type="evidence" value="ECO:0007669"/>
    <property type="project" value="TreeGrafter"/>
</dbReference>
<comment type="caution">
    <text evidence="13">The sequence shown here is derived from an EMBL/GenBank/DDBJ whole genome shotgun (WGS) entry which is preliminary data.</text>
</comment>
<evidence type="ECO:0000256" key="3">
    <source>
        <dbReference type="ARBA" id="ARBA00022490"/>
    </source>
</evidence>
<feature type="domain" description="BBS2 GAE" evidence="8">
    <location>
        <begin position="398"/>
        <end position="480"/>
    </location>
</feature>
<dbReference type="PANTHER" id="PTHR32465:SF0">
    <property type="entry name" value="BARDET-BIEDL SYNDROME 2 PROTEIN"/>
    <property type="match status" value="1"/>
</dbReference>
<evidence type="ECO:0000256" key="6">
    <source>
        <dbReference type="ARBA" id="ARBA00023273"/>
    </source>
</evidence>
<dbReference type="Gene3D" id="2.130.10.10">
    <property type="entry name" value="YVTN repeat-like/Quinoprotein amine dehydrogenase"/>
    <property type="match status" value="1"/>
</dbReference>
<reference evidence="13" key="1">
    <citation type="submission" date="2020-04" db="EMBL/GenBank/DDBJ databases">
        <authorList>
            <person name="Alioto T."/>
            <person name="Alioto T."/>
            <person name="Gomez Garrido J."/>
        </authorList>
    </citation>
    <scope>NUCLEOTIDE SEQUENCE</scope>
    <source>
        <strain evidence="13">A484AB</strain>
    </source>
</reference>
<feature type="domain" description="Ciliary BBSome complex subunit 2 N-terminal" evidence="7">
    <location>
        <begin position="20"/>
        <end position="121"/>
    </location>
</feature>
<dbReference type="OrthoDB" id="2120021at2759"/>
<organism evidence="13 14">
    <name type="scientific">Paramuricea clavata</name>
    <name type="common">Red gorgonian</name>
    <name type="synonym">Violescent sea-whip</name>
    <dbReference type="NCBI Taxonomy" id="317549"/>
    <lineage>
        <taxon>Eukaryota</taxon>
        <taxon>Metazoa</taxon>
        <taxon>Cnidaria</taxon>
        <taxon>Anthozoa</taxon>
        <taxon>Octocorallia</taxon>
        <taxon>Malacalcyonacea</taxon>
        <taxon>Plexauridae</taxon>
        <taxon>Paramuricea</taxon>
    </lineage>
</organism>
<evidence type="ECO:0000259" key="8">
    <source>
        <dbReference type="Pfam" id="PF14782"/>
    </source>
</evidence>
<evidence type="ECO:0000256" key="1">
    <source>
        <dbReference type="ARBA" id="ARBA00004138"/>
    </source>
</evidence>
<evidence type="ECO:0000256" key="4">
    <source>
        <dbReference type="ARBA" id="ARBA00023069"/>
    </source>
</evidence>
<evidence type="ECO:0000259" key="12">
    <source>
        <dbReference type="Pfam" id="PF23353"/>
    </source>
</evidence>
<dbReference type="Pfam" id="PF23351">
    <property type="entry name" value="BBS2_CtH"/>
    <property type="match status" value="1"/>
</dbReference>
<evidence type="ECO:0000313" key="13">
    <source>
        <dbReference type="EMBL" id="CAB4000515.1"/>
    </source>
</evidence>
<protein>
    <submittedName>
        <fullName evidence="13">Bardet-Biedl syndrome 2 homolog</fullName>
    </submittedName>
</protein>
<dbReference type="InterPro" id="IPR015943">
    <property type="entry name" value="WD40/YVTN_repeat-like_dom_sf"/>
</dbReference>
<keyword evidence="3" id="KW-0963">Cytoplasm</keyword>
<dbReference type="Pfam" id="PF14781">
    <property type="entry name" value="BBS2_N"/>
    <property type="match status" value="1"/>
</dbReference>
<comment type="subcellular location">
    <subcellularLocation>
        <location evidence="1">Cell projection</location>
        <location evidence="1">Cilium</location>
    </subcellularLocation>
    <subcellularLocation>
        <location evidence="2">Cytoplasm</location>
        <location evidence="2">Cytoskeleton</location>
    </subcellularLocation>
</comment>
<dbReference type="InterPro" id="IPR055381">
    <property type="entry name" value="BBS2_CtH_dom"/>
</dbReference>
<dbReference type="GO" id="GO:0016020">
    <property type="term" value="C:membrane"/>
    <property type="evidence" value="ECO:0007669"/>
    <property type="project" value="TreeGrafter"/>
</dbReference>
<dbReference type="EMBL" id="CACRXK020003855">
    <property type="protein sequence ID" value="CAB4000515.1"/>
    <property type="molecule type" value="Genomic_DNA"/>
</dbReference>
<dbReference type="PIRSF" id="PIRSF013684">
    <property type="entry name" value="BBS2"/>
    <property type="match status" value="1"/>
</dbReference>
<name>A0A7D9IAE0_PARCT</name>
<feature type="domain" description="BBS2 hairpin" evidence="12">
    <location>
        <begin position="585"/>
        <end position="682"/>
    </location>
</feature>
<dbReference type="Pfam" id="PF23353">
    <property type="entry name" value="BBS2_hp"/>
    <property type="match status" value="1"/>
</dbReference>
<dbReference type="Pfam" id="PF23350">
    <property type="entry name" value="BBS2_pf"/>
    <property type="match status" value="1"/>
</dbReference>
<dbReference type="Proteomes" id="UP001152795">
    <property type="component" value="Unassembled WGS sequence"/>
</dbReference>
<evidence type="ECO:0000259" key="10">
    <source>
        <dbReference type="Pfam" id="PF23350"/>
    </source>
</evidence>
<dbReference type="PANTHER" id="PTHR32465">
    <property type="entry name" value="BARDET-BIEDL SYNDROME 2 PROTEIN"/>
    <property type="match status" value="1"/>
</dbReference>
<keyword evidence="14" id="KW-1185">Reference proteome</keyword>
<dbReference type="FunFam" id="2.130.10.10:FF:000967">
    <property type="entry name" value="Bardet-Biedl syndrome 2 protein homolog"/>
    <property type="match status" value="1"/>
</dbReference>
<feature type="domain" description="BBS2 C-terminal helix bundle" evidence="11">
    <location>
        <begin position="687"/>
        <end position="713"/>
    </location>
</feature>
<keyword evidence="6" id="KW-0966">Cell projection</keyword>
<dbReference type="InterPro" id="IPR029430">
    <property type="entry name" value="BBS2_N"/>
</dbReference>
<dbReference type="InterPro" id="IPR055380">
    <property type="entry name" value="BBS2_hp_dom"/>
</dbReference>
<evidence type="ECO:0000259" key="7">
    <source>
        <dbReference type="Pfam" id="PF14781"/>
    </source>
</evidence>
<dbReference type="AlphaFoldDB" id="A0A7D9IAE0"/>
<accession>A0A7D9IAE0</accession>
<dbReference type="GO" id="GO:0034464">
    <property type="term" value="C:BBSome"/>
    <property type="evidence" value="ECO:0007669"/>
    <property type="project" value="UniProtKB-UniRule"/>
</dbReference>
<dbReference type="InterPro" id="IPR055379">
    <property type="entry name" value="BBS2_pf_dom"/>
</dbReference>
<dbReference type="GO" id="GO:0031514">
    <property type="term" value="C:motile cilium"/>
    <property type="evidence" value="ECO:0007669"/>
    <property type="project" value="TreeGrafter"/>
</dbReference>
<dbReference type="GO" id="GO:1905515">
    <property type="term" value="P:non-motile cilium assembly"/>
    <property type="evidence" value="ECO:0007669"/>
    <property type="project" value="InterPro"/>
</dbReference>
<evidence type="ECO:0000256" key="5">
    <source>
        <dbReference type="ARBA" id="ARBA00023212"/>
    </source>
</evidence>
<dbReference type="Pfam" id="PF14783">
    <property type="entry name" value="BBS2_Mid"/>
    <property type="match status" value="1"/>
</dbReference>
<dbReference type="InterPro" id="IPR016616">
    <property type="entry name" value="Bardet-Biedl_syndrome_2_prot"/>
</dbReference>